<dbReference type="AlphaFoldDB" id="A0AAV7NR29"/>
<keyword evidence="2" id="KW-1185">Reference proteome</keyword>
<reference evidence="1" key="1">
    <citation type="journal article" date="2022" name="bioRxiv">
        <title>Sequencing and chromosome-scale assembly of the giantPleurodeles waltlgenome.</title>
        <authorList>
            <person name="Brown T."/>
            <person name="Elewa A."/>
            <person name="Iarovenko S."/>
            <person name="Subramanian E."/>
            <person name="Araus A.J."/>
            <person name="Petzold A."/>
            <person name="Susuki M."/>
            <person name="Suzuki K.-i.T."/>
            <person name="Hayashi T."/>
            <person name="Toyoda A."/>
            <person name="Oliveira C."/>
            <person name="Osipova E."/>
            <person name="Leigh N.D."/>
            <person name="Simon A."/>
            <person name="Yun M.H."/>
        </authorList>
    </citation>
    <scope>NUCLEOTIDE SEQUENCE</scope>
    <source>
        <strain evidence="1">20211129_DDA</strain>
        <tissue evidence="1">Liver</tissue>
    </source>
</reference>
<proteinExistence type="predicted"/>
<comment type="caution">
    <text evidence="1">The sequence shown here is derived from an EMBL/GenBank/DDBJ whole genome shotgun (WGS) entry which is preliminary data.</text>
</comment>
<organism evidence="1 2">
    <name type="scientific">Pleurodeles waltl</name>
    <name type="common">Iberian ribbed newt</name>
    <dbReference type="NCBI Taxonomy" id="8319"/>
    <lineage>
        <taxon>Eukaryota</taxon>
        <taxon>Metazoa</taxon>
        <taxon>Chordata</taxon>
        <taxon>Craniata</taxon>
        <taxon>Vertebrata</taxon>
        <taxon>Euteleostomi</taxon>
        <taxon>Amphibia</taxon>
        <taxon>Batrachia</taxon>
        <taxon>Caudata</taxon>
        <taxon>Salamandroidea</taxon>
        <taxon>Salamandridae</taxon>
        <taxon>Pleurodelinae</taxon>
        <taxon>Pleurodeles</taxon>
    </lineage>
</organism>
<evidence type="ECO:0000313" key="1">
    <source>
        <dbReference type="EMBL" id="KAJ1117400.1"/>
    </source>
</evidence>
<gene>
    <name evidence="1" type="ORF">NDU88_005600</name>
</gene>
<dbReference type="EMBL" id="JANPWB010000012">
    <property type="protein sequence ID" value="KAJ1117400.1"/>
    <property type="molecule type" value="Genomic_DNA"/>
</dbReference>
<evidence type="ECO:0000313" key="2">
    <source>
        <dbReference type="Proteomes" id="UP001066276"/>
    </source>
</evidence>
<dbReference type="Proteomes" id="UP001066276">
    <property type="component" value="Chromosome 8"/>
</dbReference>
<protein>
    <submittedName>
        <fullName evidence="1">Uncharacterized protein</fullName>
    </submittedName>
</protein>
<name>A0AAV7NR29_PLEWA</name>
<sequence>MESVHRRNHHDPLMFAAGLMSFEEQCTIKRIAMNPTGPTVGVKERHLVDLHSTEKCTIAEAYCATSLWTIAISKEIIMLAERSKQ</sequence>
<accession>A0AAV7NR29</accession>